<evidence type="ECO:0000313" key="4">
    <source>
        <dbReference type="Proteomes" id="UP001163846"/>
    </source>
</evidence>
<feature type="compositionally biased region" description="Basic and acidic residues" evidence="1">
    <location>
        <begin position="119"/>
        <end position="129"/>
    </location>
</feature>
<feature type="region of interest" description="Disordered" evidence="1">
    <location>
        <begin position="199"/>
        <end position="303"/>
    </location>
</feature>
<feature type="compositionally biased region" description="Basic and acidic residues" evidence="1">
    <location>
        <begin position="268"/>
        <end position="283"/>
    </location>
</feature>
<evidence type="ECO:0000256" key="1">
    <source>
        <dbReference type="SAM" id="MobiDB-lite"/>
    </source>
</evidence>
<proteinExistence type="predicted"/>
<feature type="compositionally biased region" description="Polar residues" evidence="1">
    <location>
        <begin position="160"/>
        <end position="170"/>
    </location>
</feature>
<gene>
    <name evidence="3" type="ORF">F5878DRAFT_604812</name>
</gene>
<dbReference type="InterPro" id="IPR046522">
    <property type="entry name" value="DUF6699"/>
</dbReference>
<feature type="compositionally biased region" description="Basic and acidic residues" evidence="1">
    <location>
        <begin position="239"/>
        <end position="249"/>
    </location>
</feature>
<accession>A0AA38PIB7</accession>
<comment type="caution">
    <text evidence="3">The sequence shown here is derived from an EMBL/GenBank/DDBJ whole genome shotgun (WGS) entry which is preliminary data.</text>
</comment>
<organism evidence="3 4">
    <name type="scientific">Lentinula raphanica</name>
    <dbReference type="NCBI Taxonomy" id="153919"/>
    <lineage>
        <taxon>Eukaryota</taxon>
        <taxon>Fungi</taxon>
        <taxon>Dikarya</taxon>
        <taxon>Basidiomycota</taxon>
        <taxon>Agaricomycotina</taxon>
        <taxon>Agaricomycetes</taxon>
        <taxon>Agaricomycetidae</taxon>
        <taxon>Agaricales</taxon>
        <taxon>Marasmiineae</taxon>
        <taxon>Omphalotaceae</taxon>
        <taxon>Lentinula</taxon>
    </lineage>
</organism>
<keyword evidence="4" id="KW-1185">Reference proteome</keyword>
<name>A0AA38PIB7_9AGAR</name>
<reference evidence="3" key="1">
    <citation type="submission" date="2022-08" db="EMBL/GenBank/DDBJ databases">
        <authorList>
            <consortium name="DOE Joint Genome Institute"/>
            <person name="Min B."/>
            <person name="Riley R."/>
            <person name="Sierra-Patev S."/>
            <person name="Naranjo-Ortiz M."/>
            <person name="Looney B."/>
            <person name="Konkel Z."/>
            <person name="Slot J.C."/>
            <person name="Sakamoto Y."/>
            <person name="Steenwyk J.L."/>
            <person name="Rokas A."/>
            <person name="Carro J."/>
            <person name="Camarero S."/>
            <person name="Ferreira P."/>
            <person name="Molpeceres G."/>
            <person name="Ruiz-Duenas F.J."/>
            <person name="Serrano A."/>
            <person name="Henrissat B."/>
            <person name="Drula E."/>
            <person name="Hughes K.W."/>
            <person name="Mata J.L."/>
            <person name="Ishikawa N.K."/>
            <person name="Vargas-Isla R."/>
            <person name="Ushijima S."/>
            <person name="Smith C.A."/>
            <person name="Ahrendt S."/>
            <person name="Andreopoulos W."/>
            <person name="He G."/>
            <person name="Labutti K."/>
            <person name="Lipzen A."/>
            <person name="Ng V."/>
            <person name="Sandor L."/>
            <person name="Barry K."/>
            <person name="Martinez A.T."/>
            <person name="Xiao Y."/>
            <person name="Gibbons J.G."/>
            <person name="Terashima K."/>
            <person name="Hibbett D.S."/>
            <person name="Grigoriev I.V."/>
        </authorList>
    </citation>
    <scope>NUCLEOTIDE SEQUENCE</scope>
    <source>
        <strain evidence="3">TFB9207</strain>
    </source>
</reference>
<dbReference type="AlphaFoldDB" id="A0AA38PIB7"/>
<feature type="compositionally biased region" description="Basic and acidic residues" evidence="1">
    <location>
        <begin position="147"/>
        <end position="158"/>
    </location>
</feature>
<dbReference type="EMBL" id="MU805975">
    <property type="protein sequence ID" value="KAJ3843488.1"/>
    <property type="molecule type" value="Genomic_DNA"/>
</dbReference>
<evidence type="ECO:0000259" key="2">
    <source>
        <dbReference type="Pfam" id="PF20415"/>
    </source>
</evidence>
<evidence type="ECO:0000313" key="3">
    <source>
        <dbReference type="EMBL" id="KAJ3843488.1"/>
    </source>
</evidence>
<sequence length="637" mass="71574">MEPWTSKILLMLAKESISASGPIHRHQLRFKFRPLRAALCVTFISSLPLASVDHRRFQPLEDHRARQRFINLVLVRLLGIDHHVKNLFPVSSSMFDESCRVLIMLLQAGQRLSPPTDAASRREYQRRDPPVANRASPGQDVNNHHIYYGDHRPHHDSRSPPVNSSASRAPQPNGIYHPEQQSSNRDLPATQHYGIDHVNYTQSSGAGPSTRPPLHLDNVVPPHQSTDGNETNRHSSPRSQDRRNHHEDLFEPPTLQHPIVEVPPMQRPQERTINRPAAERNPPDDLFEPPNPQNPISEVPPIQDEDMNRSNETFNPTGLPAPVIPMELNRNAPRTAPAHCVGRGHRRCHPYFHPVNTHFPAPCVFPAAPPPQIHCHHGMPPPPPPVPLWPTPAVSTSVSLPLQPFLSVVPTPATVWQPGMFPMSTTGAPLSLHVDRQLSHNPIAPRVPVLVWDVVLKPEQARVLTGKGLLKRSSFDDEAVILRTVNDIQANGPKIGKIWIESDTPVLAWWMQLWGPIVIEKSNITVRDVMDAIHDYLFAPLSFEEYFKAVEFHGTNRTRISDARLLRASNGCELRSVALKARRSTLVGSRRMDFAVYRRSDLLGGFRRFVGLRPVVYSDHTCKLSLELGPGPVPKFS</sequence>
<feature type="domain" description="DUF6699" evidence="2">
    <location>
        <begin position="450"/>
        <end position="613"/>
    </location>
</feature>
<protein>
    <recommendedName>
        <fullName evidence="2">DUF6699 domain-containing protein</fullName>
    </recommendedName>
</protein>
<dbReference type="Pfam" id="PF20415">
    <property type="entry name" value="DUF6699"/>
    <property type="match status" value="1"/>
</dbReference>
<dbReference type="Proteomes" id="UP001163846">
    <property type="component" value="Unassembled WGS sequence"/>
</dbReference>
<feature type="region of interest" description="Disordered" evidence="1">
    <location>
        <begin position="113"/>
        <end position="187"/>
    </location>
</feature>